<dbReference type="PANTHER" id="PTHR32114">
    <property type="entry name" value="ABC TRANSPORTER ABCH.3"/>
    <property type="match status" value="1"/>
</dbReference>
<dbReference type="CDD" id="cd00267">
    <property type="entry name" value="ABC_ATPase"/>
    <property type="match status" value="1"/>
</dbReference>
<dbReference type="Pfam" id="PF20289">
    <property type="entry name" value="MComp1"/>
    <property type="match status" value="1"/>
</dbReference>
<dbReference type="GO" id="GO:0004527">
    <property type="term" value="F:exonuclease activity"/>
    <property type="evidence" value="ECO:0007669"/>
    <property type="project" value="UniProtKB-KW"/>
</dbReference>
<dbReference type="SUPFAM" id="SSF52540">
    <property type="entry name" value="P-loop containing nucleoside triphosphate hydrolases"/>
    <property type="match status" value="1"/>
</dbReference>
<dbReference type="Gene3D" id="3.40.50.300">
    <property type="entry name" value="P-loop containing nucleotide triphosphate hydrolases"/>
    <property type="match status" value="2"/>
</dbReference>
<protein>
    <submittedName>
        <fullName evidence="1">DNA repair exonuclease SbcCD ATPase subunit</fullName>
    </submittedName>
</protein>
<dbReference type="STRING" id="425514.SAMN05443550_108224"/>
<dbReference type="OrthoDB" id="7029750at2"/>
<dbReference type="Proteomes" id="UP000198850">
    <property type="component" value="Unassembled WGS sequence"/>
</dbReference>
<dbReference type="InterPro" id="IPR027417">
    <property type="entry name" value="P-loop_NTPase"/>
</dbReference>
<dbReference type="RefSeq" id="WP_090558171.1">
    <property type="nucleotide sequence ID" value="NZ_FNRA01000008.1"/>
</dbReference>
<name>A0A1H4FYI9_9SPHI</name>
<accession>A0A1H4FYI9</accession>
<reference evidence="1 2" key="1">
    <citation type="submission" date="2016-10" db="EMBL/GenBank/DDBJ databases">
        <authorList>
            <person name="de Groot N.N."/>
        </authorList>
    </citation>
    <scope>NUCLEOTIDE SEQUENCE [LARGE SCALE GENOMIC DNA]</scope>
    <source>
        <strain evidence="1 2">DSM 19033</strain>
    </source>
</reference>
<dbReference type="AlphaFoldDB" id="A0A1H4FYI9"/>
<proteinExistence type="predicted"/>
<gene>
    <name evidence="1" type="ORF">SAMN05443550_108224</name>
</gene>
<keyword evidence="1" id="KW-0540">Nuclease</keyword>
<keyword evidence="2" id="KW-1185">Reference proteome</keyword>
<dbReference type="EMBL" id="FNRA01000008">
    <property type="protein sequence ID" value="SEB02419.1"/>
    <property type="molecule type" value="Genomic_DNA"/>
</dbReference>
<evidence type="ECO:0000313" key="2">
    <source>
        <dbReference type="Proteomes" id="UP000198850"/>
    </source>
</evidence>
<keyword evidence="1" id="KW-0378">Hydrolase</keyword>
<dbReference type="PANTHER" id="PTHR32114:SF2">
    <property type="entry name" value="ABC TRANSPORTER ABCH.3"/>
    <property type="match status" value="1"/>
</dbReference>
<keyword evidence="1" id="KW-0269">Exonuclease</keyword>
<dbReference type="InterPro" id="IPR046905">
    <property type="entry name" value="ABC-3C_MC1"/>
</dbReference>
<evidence type="ECO:0000313" key="1">
    <source>
        <dbReference type="EMBL" id="SEB02419.1"/>
    </source>
</evidence>
<organism evidence="1 2">
    <name type="scientific">Pedobacter hartonius</name>
    <dbReference type="NCBI Taxonomy" id="425514"/>
    <lineage>
        <taxon>Bacteria</taxon>
        <taxon>Pseudomonadati</taxon>
        <taxon>Bacteroidota</taxon>
        <taxon>Sphingobacteriia</taxon>
        <taxon>Sphingobacteriales</taxon>
        <taxon>Sphingobacteriaceae</taxon>
        <taxon>Pedobacter</taxon>
    </lineage>
</organism>
<sequence length="1018" mass="116363">MDSKRILEMAQQQIPDLAGIGKEVYKGTLRIEDMVAGIYYFDLSNKIPEDFDAYQEELLSEEFYSNPGSSQWNYYLFLLNNTLSPEQKKKIERNDRYARKFVLDEEGFRDFFHFEKGGEEIQNSIVAQWKGALDAADLQEVYGAGSYVEIFERFLANNTKKQKTKVGRETNSQADTIRFINRVLLKDSYRKYPQDIKAFRFGKVNLVQGINGVGKTSLFEAIELMLCGATFRNKHQLYENGCLEAEYNGSGNLERYQAKNPALYQSRDLSWYSTTNLRGNTLYNSFNRFNYFNADAAQQFSGGGSQDEISNALFNIVLGPEYSYLQERSSKMLTRVSPAYKKLETELAAMEGQLLAAEKIISAYRQPENLRTMTDNITASVTSIAFVNGRFDFRTQSALIEQENNRLQVTLGYFSEDNYSFDTRDEHAQRLSAFVTKKQTFSELIERMRGFNHELSEQQKTTKKLEGQLDKISSALSYLQDSRFIELRGLDARARKASIERQRRQFVKDALNGLDFVVRHVDLSIPVYLERLRVQQELEEKEIFSLDNKITSAISNLGTIAGLLKEIKLSGQRYLEIDTDAQDCPMCQTAFLRQVLEDRVRSVSAVANGATQAENIENDRKSLDVLKNQLIQTHAHIQNAEKIRSTYLDYFRGGDDVLIEEAIRLLREQSALISQTEVEIRKIQNVTEFARIAGKSEQDLKALDAAVEEILGRTIQISQSESVALEEAKLAIESSLADQENFRMSTMERRYATGLDLKKMAGIAVEEQVDLKVAEQRVNQEGDKLEAFRKHFESLSATVVLQGDASVTALKTTSDLLSADIASYRSATRGELEVNTARAQKKQSEAFELENRVRFERLKKAFETLKSLSENEESEKQLQEFFNQNFTEIADIFRAIHMPREFTDLRFDGKEVTLKDESGMIRGVTQISTGQRSALALSIFLSLNRKLSQGPNLIMFDDPVAFIDDFNALSFLDYLRNYVLSSGRQIFFATANERLANLFEKKFGFLGEHDFVRYDLTR</sequence>